<dbReference type="Pfam" id="PF08905">
    <property type="entry name" value="DUF1850"/>
    <property type="match status" value="1"/>
</dbReference>
<comment type="caution">
    <text evidence="2">The sequence shown here is derived from an EMBL/GenBank/DDBJ whole genome shotgun (WGS) entry which is preliminary data.</text>
</comment>
<evidence type="ECO:0000256" key="1">
    <source>
        <dbReference type="SAM" id="SignalP"/>
    </source>
</evidence>
<gene>
    <name evidence="2" type="ORF">LLY24_03600</name>
</gene>
<dbReference type="InterPro" id="IPR015001">
    <property type="entry name" value="DUF1850"/>
</dbReference>
<dbReference type="EMBL" id="JAJISC010000002">
    <property type="protein sequence ID" value="MCS2608407.1"/>
    <property type="molecule type" value="Genomic_DNA"/>
</dbReference>
<evidence type="ECO:0000313" key="3">
    <source>
        <dbReference type="Proteomes" id="UP001165542"/>
    </source>
</evidence>
<keyword evidence="3" id="KW-1185">Reference proteome</keyword>
<sequence>MRLKVSLRALLALGAMAMSGGHGALAQVAGAPFDRLLEARTSEGERLVAIPIAAGERWCVKWNHSVEHFTVLDCYRNVEGAMQLERSHQPDFAAGLGPTLGRGVQRSDGEGGYWIEEIDEPVPGNRYFLRVGAPGVDHRLVWQKAGEISEFNLSAYVPGQRVTLQLVAPTTASESP</sequence>
<reference evidence="2" key="1">
    <citation type="submission" date="2021-11" db="EMBL/GenBank/DDBJ databases">
        <title>Halomonas sp., isolated from a coastal aquaculture zone in Dongshan Bay.</title>
        <authorList>
            <person name="Lin W."/>
        </authorList>
    </citation>
    <scope>NUCLEOTIDE SEQUENCE</scope>
    <source>
        <strain evidence="2">Yzlin-01</strain>
    </source>
</reference>
<keyword evidence="1" id="KW-0732">Signal</keyword>
<protein>
    <submittedName>
        <fullName evidence="2">DUF1850 domain-containing protein</fullName>
    </submittedName>
</protein>
<name>A0ABT2ECL8_9GAMM</name>
<evidence type="ECO:0000313" key="2">
    <source>
        <dbReference type="EMBL" id="MCS2608407.1"/>
    </source>
</evidence>
<accession>A0ABT2ECL8</accession>
<proteinExistence type="predicted"/>
<feature type="signal peptide" evidence="1">
    <location>
        <begin position="1"/>
        <end position="26"/>
    </location>
</feature>
<organism evidence="2 3">
    <name type="scientific">Halomonas dongshanensis</name>
    <dbReference type="NCBI Taxonomy" id="2890835"/>
    <lineage>
        <taxon>Bacteria</taxon>
        <taxon>Pseudomonadati</taxon>
        <taxon>Pseudomonadota</taxon>
        <taxon>Gammaproteobacteria</taxon>
        <taxon>Oceanospirillales</taxon>
        <taxon>Halomonadaceae</taxon>
        <taxon>Halomonas</taxon>
    </lineage>
</organism>
<feature type="chain" id="PRO_5047490323" evidence="1">
    <location>
        <begin position="27"/>
        <end position="176"/>
    </location>
</feature>
<dbReference type="Proteomes" id="UP001165542">
    <property type="component" value="Unassembled WGS sequence"/>
</dbReference>